<evidence type="ECO:0000256" key="1">
    <source>
        <dbReference type="ARBA" id="ARBA00004496"/>
    </source>
</evidence>
<evidence type="ECO:0000256" key="2">
    <source>
        <dbReference type="ARBA" id="ARBA00022490"/>
    </source>
</evidence>
<dbReference type="GO" id="GO:0007023">
    <property type="term" value="P:post-chaperonin tubulin folding pathway"/>
    <property type="evidence" value="ECO:0007669"/>
    <property type="project" value="InterPro"/>
</dbReference>
<evidence type="ECO:0000256" key="4">
    <source>
        <dbReference type="ARBA" id="ARBA00025779"/>
    </source>
</evidence>
<dbReference type="Proteomes" id="UP001378592">
    <property type="component" value="Unassembled WGS sequence"/>
</dbReference>
<dbReference type="InterPro" id="IPR045172">
    <property type="entry name" value="TBCB_Ubl"/>
</dbReference>
<dbReference type="GO" id="GO:0051010">
    <property type="term" value="F:microtubule plus-end binding"/>
    <property type="evidence" value="ECO:0007669"/>
    <property type="project" value="TreeGrafter"/>
</dbReference>
<dbReference type="InterPro" id="IPR036859">
    <property type="entry name" value="CAP-Gly_dom_sf"/>
</dbReference>
<proteinExistence type="inferred from homology"/>
<dbReference type="InterPro" id="IPR029071">
    <property type="entry name" value="Ubiquitin-like_domsf"/>
</dbReference>
<dbReference type="GO" id="GO:0043014">
    <property type="term" value="F:alpha-tubulin binding"/>
    <property type="evidence" value="ECO:0007669"/>
    <property type="project" value="InterPro"/>
</dbReference>
<keyword evidence="2" id="KW-0963">Cytoplasm</keyword>
<keyword evidence="8" id="KW-1185">Reference proteome</keyword>
<dbReference type="PANTHER" id="PTHR18916">
    <property type="entry name" value="DYNACTIN 1-RELATED MICROTUBULE-BINDING"/>
    <property type="match status" value="1"/>
</dbReference>
<name>A0AAN9ZJW4_9ORTH</name>
<dbReference type="GO" id="GO:0007021">
    <property type="term" value="P:tubulin complex assembly"/>
    <property type="evidence" value="ECO:0007669"/>
    <property type="project" value="InterPro"/>
</dbReference>
<keyword evidence="3" id="KW-0143">Chaperone</keyword>
<dbReference type="CDD" id="cd01789">
    <property type="entry name" value="Ubl_TBCB"/>
    <property type="match status" value="1"/>
</dbReference>
<dbReference type="GO" id="GO:0005938">
    <property type="term" value="C:cell cortex"/>
    <property type="evidence" value="ECO:0007669"/>
    <property type="project" value="TreeGrafter"/>
</dbReference>
<feature type="coiled-coil region" evidence="5">
    <location>
        <begin position="134"/>
        <end position="161"/>
    </location>
</feature>
<dbReference type="Gene3D" id="2.30.30.190">
    <property type="entry name" value="CAP Gly-rich-like domain"/>
    <property type="match status" value="1"/>
</dbReference>
<dbReference type="SUPFAM" id="SSF74924">
    <property type="entry name" value="Cap-Gly domain"/>
    <property type="match status" value="1"/>
</dbReference>
<dbReference type="InterPro" id="IPR000938">
    <property type="entry name" value="CAP-Gly_domain"/>
</dbReference>
<protein>
    <recommendedName>
        <fullName evidence="6">CAP-Gly domain-containing protein</fullName>
    </recommendedName>
</protein>
<organism evidence="7 8">
    <name type="scientific">Gryllus longicercus</name>
    <dbReference type="NCBI Taxonomy" id="2509291"/>
    <lineage>
        <taxon>Eukaryota</taxon>
        <taxon>Metazoa</taxon>
        <taxon>Ecdysozoa</taxon>
        <taxon>Arthropoda</taxon>
        <taxon>Hexapoda</taxon>
        <taxon>Insecta</taxon>
        <taxon>Pterygota</taxon>
        <taxon>Neoptera</taxon>
        <taxon>Polyneoptera</taxon>
        <taxon>Orthoptera</taxon>
        <taxon>Ensifera</taxon>
        <taxon>Gryllidea</taxon>
        <taxon>Grylloidea</taxon>
        <taxon>Gryllidae</taxon>
        <taxon>Gryllinae</taxon>
        <taxon>Gryllus</taxon>
    </lineage>
</organism>
<evidence type="ECO:0000313" key="7">
    <source>
        <dbReference type="EMBL" id="KAK7874409.1"/>
    </source>
</evidence>
<dbReference type="GO" id="GO:0031122">
    <property type="term" value="P:cytoplasmic microtubule organization"/>
    <property type="evidence" value="ECO:0007669"/>
    <property type="project" value="TreeGrafter"/>
</dbReference>
<reference evidence="7 8" key="1">
    <citation type="submission" date="2024-03" db="EMBL/GenBank/DDBJ databases">
        <title>The genome assembly and annotation of the cricket Gryllus longicercus Weissman &amp; Gray.</title>
        <authorList>
            <person name="Szrajer S."/>
            <person name="Gray D."/>
            <person name="Ylla G."/>
        </authorList>
    </citation>
    <scope>NUCLEOTIDE SEQUENCE [LARGE SCALE GENOMIC DNA]</scope>
    <source>
        <strain evidence="7">DAG 2021-001</strain>
        <tissue evidence="7">Whole body minus gut</tissue>
    </source>
</reference>
<dbReference type="PANTHER" id="PTHR18916:SF85">
    <property type="entry name" value="TUBULIN-FOLDING COFACTOR B"/>
    <property type="match status" value="1"/>
</dbReference>
<accession>A0AAN9ZJW4</accession>
<evidence type="ECO:0000259" key="6">
    <source>
        <dbReference type="PROSITE" id="PS50245"/>
    </source>
</evidence>
<evidence type="ECO:0000313" key="8">
    <source>
        <dbReference type="Proteomes" id="UP001378592"/>
    </source>
</evidence>
<feature type="domain" description="CAP-Gly" evidence="6">
    <location>
        <begin position="185"/>
        <end position="227"/>
    </location>
</feature>
<keyword evidence="5" id="KW-0175">Coiled coil</keyword>
<dbReference type="EMBL" id="JAZDUA010000002">
    <property type="protein sequence ID" value="KAK7874409.1"/>
    <property type="molecule type" value="Genomic_DNA"/>
</dbReference>
<dbReference type="Pfam" id="PF01302">
    <property type="entry name" value="CAP_GLY"/>
    <property type="match status" value="1"/>
</dbReference>
<dbReference type="SUPFAM" id="SSF54236">
    <property type="entry name" value="Ubiquitin-like"/>
    <property type="match status" value="1"/>
</dbReference>
<evidence type="ECO:0000256" key="5">
    <source>
        <dbReference type="SAM" id="Coils"/>
    </source>
</evidence>
<dbReference type="InterPro" id="IPR000626">
    <property type="entry name" value="Ubiquitin-like_dom"/>
</dbReference>
<dbReference type="SMART" id="SM01052">
    <property type="entry name" value="CAP_GLY"/>
    <property type="match status" value="1"/>
</dbReference>
<comment type="subcellular location">
    <subcellularLocation>
        <location evidence="1">Cytoplasm</location>
    </subcellularLocation>
</comment>
<dbReference type="GO" id="GO:0005634">
    <property type="term" value="C:nucleus"/>
    <property type="evidence" value="ECO:0007669"/>
    <property type="project" value="TreeGrafter"/>
</dbReference>
<gene>
    <name evidence="7" type="ORF">R5R35_001505</name>
</gene>
<dbReference type="FunFam" id="2.30.30.190:FF:000013">
    <property type="entry name" value="Tubulin-folding cofactor B"/>
    <property type="match status" value="1"/>
</dbReference>
<comment type="similarity">
    <text evidence="4">Belongs to the TBCB family.</text>
</comment>
<dbReference type="PROSITE" id="PS50245">
    <property type="entry name" value="CAP_GLY_2"/>
    <property type="match status" value="1"/>
</dbReference>
<dbReference type="GO" id="GO:0005829">
    <property type="term" value="C:cytosol"/>
    <property type="evidence" value="ECO:0007669"/>
    <property type="project" value="UniProtKB-ARBA"/>
</dbReference>
<comment type="caution">
    <text evidence="7">The sequence shown here is derived from an EMBL/GenBank/DDBJ whole genome shotgun (WGS) entry which is preliminary data.</text>
</comment>
<dbReference type="GO" id="GO:0035371">
    <property type="term" value="C:microtubule plus-end"/>
    <property type="evidence" value="ECO:0007669"/>
    <property type="project" value="TreeGrafter"/>
</dbReference>
<dbReference type="PROSITE" id="PS00845">
    <property type="entry name" value="CAP_GLY_1"/>
    <property type="match status" value="1"/>
</dbReference>
<dbReference type="Pfam" id="PF14560">
    <property type="entry name" value="Ubiquitin_2"/>
    <property type="match status" value="1"/>
</dbReference>
<dbReference type="Gene3D" id="3.10.20.90">
    <property type="entry name" value="Phosphatidylinositol 3-kinase Catalytic Subunit, Chain A, domain 1"/>
    <property type="match status" value="1"/>
</dbReference>
<sequence length="246" mass="28077">MADTFQVVTSDFINVTITISHHNSQCIEKRFQKGITIAELKGKLELLTGGCSTTMKIEIYNKDDVLVCSLDSDDALLGSYPVNDGMRMHVIDKFVLQSEMDDLSKTEKFELSEEDYSKRTDTLKYYLERNRLGKYNEEEVRKREEEKKKEAEAEEAIAKSVKIGDRCEVRVPSQPVRRATIMFAGQVEFKGGWWIGVKYDEPLGKNDGSVNGKRYFECSPKYGGFVKPSNITVGDFPEETFDLDEM</sequence>
<dbReference type="AlphaFoldDB" id="A0AAN9ZJW4"/>
<evidence type="ECO:0000256" key="3">
    <source>
        <dbReference type="ARBA" id="ARBA00023186"/>
    </source>
</evidence>